<gene>
    <name evidence="9" type="ORF">MNBD_GAMMA22-131</name>
</gene>
<protein>
    <submittedName>
        <fullName evidence="9">Cytochrome c4</fullName>
    </submittedName>
</protein>
<dbReference type="PROSITE" id="PS51007">
    <property type="entry name" value="CYTC"/>
    <property type="match status" value="2"/>
</dbReference>
<evidence type="ECO:0000256" key="4">
    <source>
        <dbReference type="ARBA" id="ARBA00022723"/>
    </source>
</evidence>
<sequence>MSKKFIMLSLSAAALAITLNTSAFAAGNAAAGKTKSAACAACHNADGNSTNPTWPKLAGQHEKYITKQLMDFKKGKMRKDPLMVGMVAALSPTDMQDLAAYYSSKKMSAGSADKKLVELGGKIYRGGNAAAGVAACMSCHGPSGKGNPMANFPAVAGQHSAYLVKALNDFKTSARTNDAGKMMQNIAAKMTAKEIKAVASYLQGLK</sequence>
<dbReference type="GO" id="GO:0042597">
    <property type="term" value="C:periplasmic space"/>
    <property type="evidence" value="ECO:0007669"/>
    <property type="project" value="UniProtKB-SubCell"/>
</dbReference>
<feature type="domain" description="Cytochrome c" evidence="8">
    <location>
        <begin position="27"/>
        <end position="106"/>
    </location>
</feature>
<keyword evidence="2" id="KW-0813">Transport</keyword>
<evidence type="ECO:0000256" key="1">
    <source>
        <dbReference type="ARBA" id="ARBA00004418"/>
    </source>
</evidence>
<dbReference type="PANTHER" id="PTHR33751:SF9">
    <property type="entry name" value="CYTOCHROME C4"/>
    <property type="match status" value="1"/>
</dbReference>
<dbReference type="GO" id="GO:0009055">
    <property type="term" value="F:electron transfer activity"/>
    <property type="evidence" value="ECO:0007669"/>
    <property type="project" value="InterPro"/>
</dbReference>
<dbReference type="EMBL" id="UOFS01000043">
    <property type="protein sequence ID" value="VAX00370.1"/>
    <property type="molecule type" value="Genomic_DNA"/>
</dbReference>
<evidence type="ECO:0000256" key="2">
    <source>
        <dbReference type="ARBA" id="ARBA00022448"/>
    </source>
</evidence>
<dbReference type="GO" id="GO:0005506">
    <property type="term" value="F:iron ion binding"/>
    <property type="evidence" value="ECO:0007669"/>
    <property type="project" value="InterPro"/>
</dbReference>
<dbReference type="InterPro" id="IPR050597">
    <property type="entry name" value="Cytochrome_c_Oxidase_Subunit"/>
</dbReference>
<keyword evidence="3" id="KW-0349">Heme</keyword>
<evidence type="ECO:0000259" key="8">
    <source>
        <dbReference type="PROSITE" id="PS51007"/>
    </source>
</evidence>
<evidence type="ECO:0000256" key="6">
    <source>
        <dbReference type="ARBA" id="ARBA00022982"/>
    </source>
</evidence>
<dbReference type="GO" id="GO:0020037">
    <property type="term" value="F:heme binding"/>
    <property type="evidence" value="ECO:0007669"/>
    <property type="project" value="InterPro"/>
</dbReference>
<dbReference type="InterPro" id="IPR024167">
    <property type="entry name" value="Cytochrome_c4-like"/>
</dbReference>
<keyword evidence="7" id="KW-0408">Iron</keyword>
<keyword evidence="4" id="KW-0479">Metal-binding</keyword>
<proteinExistence type="predicted"/>
<dbReference type="InterPro" id="IPR036909">
    <property type="entry name" value="Cyt_c-like_dom_sf"/>
</dbReference>
<dbReference type="AlphaFoldDB" id="A0A3B1AQ48"/>
<keyword evidence="5" id="KW-0574">Periplasm</keyword>
<reference evidence="9" key="1">
    <citation type="submission" date="2018-06" db="EMBL/GenBank/DDBJ databases">
        <authorList>
            <person name="Zhirakovskaya E."/>
        </authorList>
    </citation>
    <scope>NUCLEOTIDE SEQUENCE</scope>
</reference>
<accession>A0A3B1AQ48</accession>
<organism evidence="9">
    <name type="scientific">hydrothermal vent metagenome</name>
    <dbReference type="NCBI Taxonomy" id="652676"/>
    <lineage>
        <taxon>unclassified sequences</taxon>
        <taxon>metagenomes</taxon>
        <taxon>ecological metagenomes</taxon>
    </lineage>
</organism>
<dbReference type="PANTHER" id="PTHR33751">
    <property type="entry name" value="CBB3-TYPE CYTOCHROME C OXIDASE SUBUNIT FIXP"/>
    <property type="match status" value="1"/>
</dbReference>
<evidence type="ECO:0000256" key="5">
    <source>
        <dbReference type="ARBA" id="ARBA00022764"/>
    </source>
</evidence>
<dbReference type="InterPro" id="IPR009056">
    <property type="entry name" value="Cyt_c-like_dom"/>
</dbReference>
<dbReference type="Gene3D" id="1.10.760.10">
    <property type="entry name" value="Cytochrome c-like domain"/>
    <property type="match status" value="2"/>
</dbReference>
<evidence type="ECO:0000256" key="7">
    <source>
        <dbReference type="ARBA" id="ARBA00023004"/>
    </source>
</evidence>
<dbReference type="PIRSF" id="PIRSF000005">
    <property type="entry name" value="Cytochrome_c4"/>
    <property type="match status" value="1"/>
</dbReference>
<dbReference type="Pfam" id="PF00034">
    <property type="entry name" value="Cytochrom_C"/>
    <property type="match status" value="2"/>
</dbReference>
<evidence type="ECO:0000313" key="9">
    <source>
        <dbReference type="EMBL" id="VAX00370.1"/>
    </source>
</evidence>
<name>A0A3B1AQ48_9ZZZZ</name>
<dbReference type="SUPFAM" id="SSF46626">
    <property type="entry name" value="Cytochrome c"/>
    <property type="match status" value="2"/>
</dbReference>
<comment type="subcellular location">
    <subcellularLocation>
        <location evidence="1">Periplasm</location>
    </subcellularLocation>
</comment>
<keyword evidence="6" id="KW-0249">Electron transport</keyword>
<evidence type="ECO:0000256" key="3">
    <source>
        <dbReference type="ARBA" id="ARBA00022617"/>
    </source>
</evidence>
<feature type="domain" description="Cytochrome c" evidence="8">
    <location>
        <begin position="115"/>
        <end position="206"/>
    </location>
</feature>